<evidence type="ECO:0000313" key="11">
    <source>
        <dbReference type="EMBL" id="UTI64170.1"/>
    </source>
</evidence>
<evidence type="ECO:0000256" key="5">
    <source>
        <dbReference type="ARBA" id="ARBA00022827"/>
    </source>
</evidence>
<proteinExistence type="inferred from homology"/>
<evidence type="ECO:0000313" key="12">
    <source>
        <dbReference type="Proteomes" id="UP001056035"/>
    </source>
</evidence>
<sequence>MSTPPATARATAAEQTRARLIEAAIARFAADGPGASFEQVAADVGVTKGALYHHFGSKDGLVEAVYREAIQRHAARVVDASATGTGAERLLALIDSSARLYTSRTPFYGLLIQLHLQAATNRRSLVDIGRRVQRRQREHMIALAQLGQRDGSIRADLDAEALGLTVNAALDGFLVQQFEPAAAQRRWVAGFRSLIQEMIPPPMSTPTAPPAAGGIDFTIPAELQELLRRVNAFIEEDVLPAELEITDPEDILTSWDVVDRLRDKARERGIYTPHLPEEWGGLGVGILGMSLINQACGVSGLASLGLNAMAPDEGNMHTLLIAATPEQLEEYLRPLAEGAARSCFAMTEPDVASSDPTNLQTTAVRDGDEWVLNGTKWCITGAEGAAFAIVVAKTGTSEPTKHRDYSLILVPCDTPGWEIERHPEWMGSHSPGGHPIITLKDVRVPLGNLLGQEGEGFVIAQKRLAGGRLAHAMRWIGVSQRALDMTSRRLLERKAFGKELARHQGLQFMIADSAMDLYASRLMVLHTAWKVENGLPYRQEVAMTKTFVSEAFGRIVDRAVQIHGAAGIAMDLPIARWYQDARAARIYDGASEVHRMVIARECLKLAMQGQSTTTATGDLG</sequence>
<evidence type="ECO:0000259" key="10">
    <source>
        <dbReference type="PROSITE" id="PS50977"/>
    </source>
</evidence>
<organism evidence="11 12">
    <name type="scientific">Paraconexibacter antarcticus</name>
    <dbReference type="NCBI Taxonomy" id="2949664"/>
    <lineage>
        <taxon>Bacteria</taxon>
        <taxon>Bacillati</taxon>
        <taxon>Actinomycetota</taxon>
        <taxon>Thermoleophilia</taxon>
        <taxon>Solirubrobacterales</taxon>
        <taxon>Paraconexibacteraceae</taxon>
        <taxon>Paraconexibacter</taxon>
    </lineage>
</organism>
<feature type="domain" description="HTH tetR-type" evidence="10">
    <location>
        <begin position="14"/>
        <end position="73"/>
    </location>
</feature>
<evidence type="ECO:0000256" key="7">
    <source>
        <dbReference type="ARBA" id="ARBA00023125"/>
    </source>
</evidence>
<evidence type="ECO:0000256" key="3">
    <source>
        <dbReference type="ARBA" id="ARBA00011738"/>
    </source>
</evidence>
<evidence type="ECO:0000256" key="1">
    <source>
        <dbReference type="ARBA" id="ARBA00001974"/>
    </source>
</evidence>
<dbReference type="Gene3D" id="1.20.140.10">
    <property type="entry name" value="Butyryl-CoA Dehydrogenase, subunit A, domain 3"/>
    <property type="match status" value="1"/>
</dbReference>
<dbReference type="SUPFAM" id="SSF56645">
    <property type="entry name" value="Acyl-CoA dehydrogenase NM domain-like"/>
    <property type="match status" value="1"/>
</dbReference>
<name>A0ABY5DU52_9ACTN</name>
<dbReference type="PRINTS" id="PR00455">
    <property type="entry name" value="HTHTETR"/>
</dbReference>
<dbReference type="InterPro" id="IPR037069">
    <property type="entry name" value="AcylCoA_DH/ox_N_sf"/>
</dbReference>
<dbReference type="PROSITE" id="PS50977">
    <property type="entry name" value="HTH_TETR_2"/>
    <property type="match status" value="1"/>
</dbReference>
<protein>
    <submittedName>
        <fullName evidence="11">Acyl-CoA dehydrogenase family protein</fullName>
    </submittedName>
</protein>
<keyword evidence="12" id="KW-1185">Reference proteome</keyword>
<dbReference type="PANTHER" id="PTHR48083:SF13">
    <property type="entry name" value="ACYL-COA DEHYDROGENASE FAMILY MEMBER 11"/>
    <property type="match status" value="1"/>
</dbReference>
<keyword evidence="6 9" id="KW-0560">Oxidoreductase</keyword>
<dbReference type="Gene3D" id="1.10.357.10">
    <property type="entry name" value="Tetracycline Repressor, domain 2"/>
    <property type="match status" value="1"/>
</dbReference>
<keyword evidence="4 9" id="KW-0285">Flavoprotein</keyword>
<dbReference type="InterPro" id="IPR036250">
    <property type="entry name" value="AcylCo_DH-like_C"/>
</dbReference>
<evidence type="ECO:0000256" key="9">
    <source>
        <dbReference type="RuleBase" id="RU362125"/>
    </source>
</evidence>
<dbReference type="Gene3D" id="2.40.110.10">
    <property type="entry name" value="Butyryl-CoA Dehydrogenase, subunit A, domain 2"/>
    <property type="match status" value="1"/>
</dbReference>
<dbReference type="SUPFAM" id="SSF48498">
    <property type="entry name" value="Tetracyclin repressor-like, C-terminal domain"/>
    <property type="match status" value="1"/>
</dbReference>
<dbReference type="PANTHER" id="PTHR48083">
    <property type="entry name" value="MEDIUM-CHAIN SPECIFIC ACYL-COA DEHYDROGENASE, MITOCHONDRIAL-RELATED"/>
    <property type="match status" value="1"/>
</dbReference>
<evidence type="ECO:0000256" key="6">
    <source>
        <dbReference type="ARBA" id="ARBA00023002"/>
    </source>
</evidence>
<dbReference type="InterPro" id="IPR001647">
    <property type="entry name" value="HTH_TetR"/>
</dbReference>
<dbReference type="Pfam" id="PF02771">
    <property type="entry name" value="Acyl-CoA_dh_N"/>
    <property type="match status" value="1"/>
</dbReference>
<gene>
    <name evidence="11" type="ORF">NBH00_22880</name>
</gene>
<dbReference type="Proteomes" id="UP001056035">
    <property type="component" value="Chromosome"/>
</dbReference>
<dbReference type="Gene3D" id="1.10.540.10">
    <property type="entry name" value="Acyl-CoA dehydrogenase/oxidase, N-terminal domain"/>
    <property type="match status" value="1"/>
</dbReference>
<dbReference type="Pfam" id="PF00440">
    <property type="entry name" value="TetR_N"/>
    <property type="match status" value="1"/>
</dbReference>
<dbReference type="SUPFAM" id="SSF47203">
    <property type="entry name" value="Acyl-CoA dehydrogenase C-terminal domain-like"/>
    <property type="match status" value="1"/>
</dbReference>
<dbReference type="Pfam" id="PF02770">
    <property type="entry name" value="Acyl-CoA_dh_M"/>
    <property type="match status" value="1"/>
</dbReference>
<dbReference type="InterPro" id="IPR036271">
    <property type="entry name" value="Tet_transcr_reg_TetR-rel_C_sf"/>
</dbReference>
<dbReference type="InterPro" id="IPR009100">
    <property type="entry name" value="AcylCoA_DH/oxidase_NM_dom_sf"/>
</dbReference>
<accession>A0ABY5DU52</accession>
<dbReference type="InterPro" id="IPR046373">
    <property type="entry name" value="Acyl-CoA_Oxase/DH_mid-dom_sf"/>
</dbReference>
<dbReference type="SUPFAM" id="SSF46689">
    <property type="entry name" value="Homeodomain-like"/>
    <property type="match status" value="1"/>
</dbReference>
<reference evidence="11 12" key="1">
    <citation type="submission" date="2022-06" db="EMBL/GenBank/DDBJ databases">
        <title>Paraconexibacter antarcticus.</title>
        <authorList>
            <person name="Kim C.S."/>
        </authorList>
    </citation>
    <scope>NUCLEOTIDE SEQUENCE [LARGE SCALE GENOMIC DNA]</scope>
    <source>
        <strain evidence="11 12">02-257</strain>
    </source>
</reference>
<evidence type="ECO:0000256" key="4">
    <source>
        <dbReference type="ARBA" id="ARBA00022630"/>
    </source>
</evidence>
<comment type="similarity">
    <text evidence="2 9">Belongs to the acyl-CoA dehydrogenase family.</text>
</comment>
<dbReference type="Pfam" id="PF00441">
    <property type="entry name" value="Acyl-CoA_dh_1"/>
    <property type="match status" value="1"/>
</dbReference>
<keyword evidence="5 9" id="KW-0274">FAD</keyword>
<dbReference type="InterPro" id="IPR009075">
    <property type="entry name" value="AcylCo_DH/oxidase_C"/>
</dbReference>
<evidence type="ECO:0000256" key="2">
    <source>
        <dbReference type="ARBA" id="ARBA00009347"/>
    </source>
</evidence>
<evidence type="ECO:0000256" key="8">
    <source>
        <dbReference type="PROSITE-ProRule" id="PRU00335"/>
    </source>
</evidence>
<comment type="subunit">
    <text evidence="3">Homodimer.</text>
</comment>
<keyword evidence="7 8" id="KW-0238">DNA-binding</keyword>
<dbReference type="InterPro" id="IPR050741">
    <property type="entry name" value="Acyl-CoA_dehydrogenase"/>
</dbReference>
<comment type="cofactor">
    <cofactor evidence="1 9">
        <name>FAD</name>
        <dbReference type="ChEBI" id="CHEBI:57692"/>
    </cofactor>
</comment>
<dbReference type="InterPro" id="IPR006091">
    <property type="entry name" value="Acyl-CoA_Oxase/DH_mid-dom"/>
</dbReference>
<feature type="DNA-binding region" description="H-T-H motif" evidence="8">
    <location>
        <begin position="36"/>
        <end position="55"/>
    </location>
</feature>
<dbReference type="EMBL" id="CP098502">
    <property type="protein sequence ID" value="UTI64170.1"/>
    <property type="molecule type" value="Genomic_DNA"/>
</dbReference>
<dbReference type="InterPro" id="IPR009057">
    <property type="entry name" value="Homeodomain-like_sf"/>
</dbReference>
<dbReference type="InterPro" id="IPR013786">
    <property type="entry name" value="AcylCoA_DH/ox_N"/>
</dbReference>
<dbReference type="RefSeq" id="WP_254570883.1">
    <property type="nucleotide sequence ID" value="NZ_CP098502.1"/>
</dbReference>